<evidence type="ECO:0000313" key="3">
    <source>
        <dbReference type="EMBL" id="OVA00073.1"/>
    </source>
</evidence>
<dbReference type="PROSITE" id="PS51375">
    <property type="entry name" value="PPR"/>
    <property type="match status" value="3"/>
</dbReference>
<feature type="repeat" description="PPR" evidence="2">
    <location>
        <begin position="147"/>
        <end position="181"/>
    </location>
</feature>
<dbReference type="GO" id="GO:0009451">
    <property type="term" value="P:RNA modification"/>
    <property type="evidence" value="ECO:0007669"/>
    <property type="project" value="InterPro"/>
</dbReference>
<dbReference type="InterPro" id="IPR002885">
    <property type="entry name" value="PPR_rpt"/>
</dbReference>
<dbReference type="GO" id="GO:0003723">
    <property type="term" value="F:RNA binding"/>
    <property type="evidence" value="ECO:0007669"/>
    <property type="project" value="InterPro"/>
</dbReference>
<dbReference type="InterPro" id="IPR011990">
    <property type="entry name" value="TPR-like_helical_dom_sf"/>
</dbReference>
<dbReference type="Gene3D" id="1.25.40.10">
    <property type="entry name" value="Tetratricopeptide repeat domain"/>
    <property type="match status" value="4"/>
</dbReference>
<feature type="repeat" description="PPR" evidence="2">
    <location>
        <begin position="248"/>
        <end position="282"/>
    </location>
</feature>
<protein>
    <submittedName>
        <fullName evidence="3">Pentatricopeptide repeat</fullName>
    </submittedName>
</protein>
<dbReference type="InParanoid" id="A0A200PPE8"/>
<proteinExistence type="predicted"/>
<organism evidence="3 4">
    <name type="scientific">Macleaya cordata</name>
    <name type="common">Five-seeded plume-poppy</name>
    <name type="synonym">Bocconia cordata</name>
    <dbReference type="NCBI Taxonomy" id="56857"/>
    <lineage>
        <taxon>Eukaryota</taxon>
        <taxon>Viridiplantae</taxon>
        <taxon>Streptophyta</taxon>
        <taxon>Embryophyta</taxon>
        <taxon>Tracheophyta</taxon>
        <taxon>Spermatophyta</taxon>
        <taxon>Magnoliopsida</taxon>
        <taxon>Ranunculales</taxon>
        <taxon>Papaveraceae</taxon>
        <taxon>Papaveroideae</taxon>
        <taxon>Macleaya</taxon>
    </lineage>
</organism>
<dbReference type="NCBIfam" id="TIGR00756">
    <property type="entry name" value="PPR"/>
    <property type="match status" value="4"/>
</dbReference>
<gene>
    <name evidence="3" type="ORF">BVC80_1699g14</name>
</gene>
<dbReference type="OrthoDB" id="185373at2759"/>
<accession>A0A200PPE8</accession>
<feature type="repeat" description="PPR" evidence="2">
    <location>
        <begin position="217"/>
        <end position="247"/>
    </location>
</feature>
<dbReference type="Proteomes" id="UP000195402">
    <property type="component" value="Unassembled WGS sequence"/>
</dbReference>
<comment type="caution">
    <text evidence="3">The sequence shown here is derived from an EMBL/GenBank/DDBJ whole genome shotgun (WGS) entry which is preliminary data.</text>
</comment>
<name>A0A200PPE8_MACCD</name>
<evidence type="ECO:0000256" key="2">
    <source>
        <dbReference type="PROSITE-ProRule" id="PRU00708"/>
    </source>
</evidence>
<keyword evidence="1" id="KW-0677">Repeat</keyword>
<dbReference type="AlphaFoldDB" id="A0A200PPE8"/>
<dbReference type="PANTHER" id="PTHR47926:SF456">
    <property type="entry name" value="PENTATRICOPEPTIDE REPEAT-CONTAINING PROTEIN ELI1, CHLOROPLASTIC"/>
    <property type="match status" value="1"/>
</dbReference>
<sequence>MDYASKIVEQIENPNVFLYTALMEGHILSGSYVDAIQSYNQMINESIGADTYAIASVLKACGSQLALKEGQQIHSQVLKLQLGSNRSIQIKLIELYGKCGEFEDARRVSDKMPEGDVATSTIMISSYLDHGFIEEASAIFDRVQFKDTVCWTAMINGLVHSGEMNKALDLFRKMQRENVRPNEVTIVCVLSACSQLGALELGKWVHSYVDKYKIKLNHFVGSALIGMYSKCGSLDEAKQVFSKMEDRDVVTYNSMLVGFASHGKSSEAIEVFREMVKNGLKLNQRTFVGVLNACSHGGLVDLGFQIFRSMKKDHGIEPRIEHYGCMVDLLGRLGWLEEAYNFIKTMEIEPDYIIWGSLLSACKIHGNLKLGEEGTSASSSYP</sequence>
<dbReference type="Pfam" id="PF01535">
    <property type="entry name" value="PPR"/>
    <property type="match status" value="2"/>
</dbReference>
<dbReference type="InterPro" id="IPR046960">
    <property type="entry name" value="PPR_At4g14850-like_plant"/>
</dbReference>
<evidence type="ECO:0000313" key="4">
    <source>
        <dbReference type="Proteomes" id="UP000195402"/>
    </source>
</evidence>
<keyword evidence="4" id="KW-1185">Reference proteome</keyword>
<dbReference type="PANTHER" id="PTHR47926">
    <property type="entry name" value="PENTATRICOPEPTIDE REPEAT-CONTAINING PROTEIN"/>
    <property type="match status" value="1"/>
</dbReference>
<evidence type="ECO:0000256" key="1">
    <source>
        <dbReference type="ARBA" id="ARBA00022737"/>
    </source>
</evidence>
<dbReference type="Pfam" id="PF13041">
    <property type="entry name" value="PPR_2"/>
    <property type="match status" value="2"/>
</dbReference>
<dbReference type="OMA" id="QPEIVAW"/>
<dbReference type="FunFam" id="1.25.40.10:FF:000348">
    <property type="entry name" value="Pentatricopeptide repeat-containing protein chloroplastic"/>
    <property type="match status" value="1"/>
</dbReference>
<dbReference type="EMBL" id="MVGT01004375">
    <property type="protein sequence ID" value="OVA00073.1"/>
    <property type="molecule type" value="Genomic_DNA"/>
</dbReference>
<dbReference type="FunFam" id="1.25.40.10:FF:000242">
    <property type="entry name" value="Pentatricopeptide repeat-containing protein"/>
    <property type="match status" value="1"/>
</dbReference>
<reference evidence="3 4" key="1">
    <citation type="journal article" date="2017" name="Mol. Plant">
        <title>The Genome of Medicinal Plant Macleaya cordata Provides New Insights into Benzylisoquinoline Alkaloids Metabolism.</title>
        <authorList>
            <person name="Liu X."/>
            <person name="Liu Y."/>
            <person name="Huang P."/>
            <person name="Ma Y."/>
            <person name="Qing Z."/>
            <person name="Tang Q."/>
            <person name="Cao H."/>
            <person name="Cheng P."/>
            <person name="Zheng Y."/>
            <person name="Yuan Z."/>
            <person name="Zhou Y."/>
            <person name="Liu J."/>
            <person name="Tang Z."/>
            <person name="Zhuo Y."/>
            <person name="Zhang Y."/>
            <person name="Yu L."/>
            <person name="Huang J."/>
            <person name="Yang P."/>
            <person name="Peng Q."/>
            <person name="Zhang J."/>
            <person name="Jiang W."/>
            <person name="Zhang Z."/>
            <person name="Lin K."/>
            <person name="Ro D.K."/>
            <person name="Chen X."/>
            <person name="Xiong X."/>
            <person name="Shang Y."/>
            <person name="Huang S."/>
            <person name="Zeng J."/>
        </authorList>
    </citation>
    <scope>NUCLEOTIDE SEQUENCE [LARGE SCALE GENOMIC DNA]</scope>
    <source>
        <strain evidence="4">cv. BLH2017</strain>
        <tissue evidence="3">Root</tissue>
    </source>
</reference>